<evidence type="ECO:0000313" key="1">
    <source>
        <dbReference type="EMBL" id="KAG5400141.1"/>
    </source>
</evidence>
<comment type="caution">
    <text evidence="1">The sequence shown here is derived from an EMBL/GenBank/DDBJ whole genome shotgun (WGS) entry which is preliminary data.</text>
</comment>
<reference evidence="1 2" key="1">
    <citation type="submission" date="2021-03" db="EMBL/GenBank/DDBJ databases">
        <authorList>
            <person name="King G.J."/>
            <person name="Bancroft I."/>
            <person name="Baten A."/>
            <person name="Bloomfield J."/>
            <person name="Borpatragohain P."/>
            <person name="He Z."/>
            <person name="Irish N."/>
            <person name="Irwin J."/>
            <person name="Liu K."/>
            <person name="Mauleon R.P."/>
            <person name="Moore J."/>
            <person name="Morris R."/>
            <person name="Ostergaard L."/>
            <person name="Wang B."/>
            <person name="Wells R."/>
        </authorList>
    </citation>
    <scope>NUCLEOTIDE SEQUENCE [LARGE SCALE GENOMIC DNA]</scope>
    <source>
        <strain evidence="1">R-o-18</strain>
        <tissue evidence="1">Leaf</tissue>
    </source>
</reference>
<evidence type="ECO:0000313" key="2">
    <source>
        <dbReference type="Proteomes" id="UP000823674"/>
    </source>
</evidence>
<proteinExistence type="predicted"/>
<organism evidence="1 2">
    <name type="scientific">Brassica rapa subsp. trilocularis</name>
    <dbReference type="NCBI Taxonomy" id="1813537"/>
    <lineage>
        <taxon>Eukaryota</taxon>
        <taxon>Viridiplantae</taxon>
        <taxon>Streptophyta</taxon>
        <taxon>Embryophyta</taxon>
        <taxon>Tracheophyta</taxon>
        <taxon>Spermatophyta</taxon>
        <taxon>Magnoliopsida</taxon>
        <taxon>eudicotyledons</taxon>
        <taxon>Gunneridae</taxon>
        <taxon>Pentapetalae</taxon>
        <taxon>rosids</taxon>
        <taxon>malvids</taxon>
        <taxon>Brassicales</taxon>
        <taxon>Brassicaceae</taxon>
        <taxon>Brassiceae</taxon>
        <taxon>Brassica</taxon>
    </lineage>
</organism>
<keyword evidence="2" id="KW-1185">Reference proteome</keyword>
<protein>
    <submittedName>
        <fullName evidence="1">Uncharacterized protein</fullName>
    </submittedName>
</protein>
<dbReference type="EMBL" id="JADBGQ010000004">
    <property type="protein sequence ID" value="KAG5400141.1"/>
    <property type="molecule type" value="Genomic_DNA"/>
</dbReference>
<dbReference type="Proteomes" id="UP000823674">
    <property type="component" value="Chromosome A04"/>
</dbReference>
<name>A0ABQ7MN26_BRACM</name>
<sequence length="210" mass="24281">MGIKSTWPERKRERNKVVDLECSRFSPRRLVPSNRRFSTIVTRKLCLYQSVQATHSTSSDQSKFCSILHREVRRTVQELKEVMSESRSVVQTCQFLHDETEDLSKSRSVQSSQVVHWVLAKSSPINQLLIGKEHCSRYLEVGSWQEAGTARLVFWVLRGKEGYVSMSLRGLAERLHKACSVRGGCWKACSVMWYHWWVLHVALGKDDRIA</sequence>
<accession>A0ABQ7MN26</accession>
<gene>
    <name evidence="1" type="primary">A04g501990.1_BraROA</name>
    <name evidence="1" type="ORF">IGI04_014748</name>
</gene>